<evidence type="ECO:0008006" key="3">
    <source>
        <dbReference type="Google" id="ProtNLM"/>
    </source>
</evidence>
<accession>A0ABP9WKQ1</accession>
<proteinExistence type="predicted"/>
<dbReference type="RefSeq" id="WP_345548195.1">
    <property type="nucleotide sequence ID" value="NZ_BAABRT010000002.1"/>
</dbReference>
<dbReference type="EMBL" id="BAABRT010000002">
    <property type="protein sequence ID" value="GAA5523762.1"/>
    <property type="molecule type" value="Genomic_DNA"/>
</dbReference>
<gene>
    <name evidence="1" type="ORF">Maes01_00311</name>
</gene>
<protein>
    <recommendedName>
        <fullName evidence="3">DUF2219 family protein</fullName>
    </recommendedName>
</protein>
<reference evidence="1 2" key="1">
    <citation type="submission" date="2024-02" db="EMBL/GenBank/DDBJ databases">
        <title>Microbulbifer aestuariivivens NBRC 112533.</title>
        <authorList>
            <person name="Ichikawa N."/>
            <person name="Katano-Makiyama Y."/>
            <person name="Hidaka K."/>
        </authorList>
    </citation>
    <scope>NUCLEOTIDE SEQUENCE [LARGE SCALE GENOMIC DNA]</scope>
    <source>
        <strain evidence="1 2">NBRC 112533</strain>
    </source>
</reference>
<name>A0ABP9WKQ1_9GAMM</name>
<evidence type="ECO:0000313" key="1">
    <source>
        <dbReference type="EMBL" id="GAA5523762.1"/>
    </source>
</evidence>
<dbReference type="Proteomes" id="UP001408594">
    <property type="component" value="Unassembled WGS sequence"/>
</dbReference>
<comment type="caution">
    <text evidence="1">The sequence shown here is derived from an EMBL/GenBank/DDBJ whole genome shotgun (WGS) entry which is preliminary data.</text>
</comment>
<sequence length="324" mass="35192">MISFEKFKNTTSQAIAALLVMVGAYSTAEANDAAASKSFELVALSSDEADRTALGIDFEINRLNLGPVLFSAQGVYSFDDAVRSQDMMRFGFSRELASVQNCYQVNPAGGQPPVAVSPGTIPQGPGPANNCPWGRWSLAASASHETDQDFDDGQTVLAFDGVLEMPAADQNPTFAQFYALLDFAPGLLRAATGYPADHELGSALRPIVSLALGHVDPQEDTQRQELLGKLDEYYRAEGEISMSTPVGLFDGKPVLLAYDYRYFRELDADAAIKGANLHRSRLLQFSLRMPSDNDRGYAFVGYSSGRLPFGIEDDVLQLGWSYSL</sequence>
<keyword evidence="2" id="KW-1185">Reference proteome</keyword>
<organism evidence="1 2">
    <name type="scientific">Microbulbifer aestuariivivens</name>
    <dbReference type="NCBI Taxonomy" id="1908308"/>
    <lineage>
        <taxon>Bacteria</taxon>
        <taxon>Pseudomonadati</taxon>
        <taxon>Pseudomonadota</taxon>
        <taxon>Gammaproteobacteria</taxon>
        <taxon>Cellvibrionales</taxon>
        <taxon>Microbulbiferaceae</taxon>
        <taxon>Microbulbifer</taxon>
    </lineage>
</organism>
<evidence type="ECO:0000313" key="2">
    <source>
        <dbReference type="Proteomes" id="UP001408594"/>
    </source>
</evidence>